<dbReference type="EMBL" id="KI894007">
    <property type="protein sequence ID" value="OCF53889.1"/>
    <property type="molecule type" value="Genomic_DNA"/>
</dbReference>
<keyword evidence="1" id="KW-0539">Nucleus</keyword>
<dbReference type="PROSITE" id="PS50048">
    <property type="entry name" value="ZN2_CY6_FUNGAL_2"/>
    <property type="match status" value="1"/>
</dbReference>
<feature type="compositionally biased region" description="Basic and acidic residues" evidence="2">
    <location>
        <begin position="308"/>
        <end position="341"/>
    </location>
</feature>
<dbReference type="GeneID" id="30169565"/>
<feature type="region of interest" description="Disordered" evidence="2">
    <location>
        <begin position="44"/>
        <end position="105"/>
    </location>
</feature>
<evidence type="ECO:0000256" key="2">
    <source>
        <dbReference type="SAM" id="MobiDB-lite"/>
    </source>
</evidence>
<dbReference type="GO" id="GO:0005634">
    <property type="term" value="C:nucleus"/>
    <property type="evidence" value="ECO:0007669"/>
    <property type="project" value="TreeGrafter"/>
</dbReference>
<dbReference type="PROSITE" id="PS00463">
    <property type="entry name" value="ZN2_CY6_FUNGAL_1"/>
    <property type="match status" value="1"/>
</dbReference>
<dbReference type="SUPFAM" id="SSF57701">
    <property type="entry name" value="Zn2/Cys6 DNA-binding domain"/>
    <property type="match status" value="1"/>
</dbReference>
<protein>
    <recommendedName>
        <fullName evidence="3">Zn(2)-C6 fungal-type domain-containing protein</fullName>
    </recommendedName>
</protein>
<dbReference type="SMART" id="SM00066">
    <property type="entry name" value="GAL4"/>
    <property type="match status" value="1"/>
</dbReference>
<dbReference type="InterPro" id="IPR036864">
    <property type="entry name" value="Zn2-C6_fun-type_DNA-bd_sf"/>
</dbReference>
<dbReference type="EMBL" id="CP144519">
    <property type="protein sequence ID" value="WWC66230.1"/>
    <property type="molecule type" value="Genomic_DNA"/>
</dbReference>
<evidence type="ECO:0000313" key="6">
    <source>
        <dbReference type="Proteomes" id="UP000094020"/>
    </source>
</evidence>
<feature type="region of interest" description="Disordered" evidence="2">
    <location>
        <begin position="121"/>
        <end position="194"/>
    </location>
</feature>
<dbReference type="OrthoDB" id="39175at2759"/>
<feature type="compositionally biased region" description="Basic and acidic residues" evidence="2">
    <location>
        <begin position="143"/>
        <end position="167"/>
    </location>
</feature>
<accession>A0A1B9IE25</accession>
<organism evidence="4">
    <name type="scientific">Kwoniella pini CBS 10737</name>
    <dbReference type="NCBI Taxonomy" id="1296096"/>
    <lineage>
        <taxon>Eukaryota</taxon>
        <taxon>Fungi</taxon>
        <taxon>Dikarya</taxon>
        <taxon>Basidiomycota</taxon>
        <taxon>Agaricomycotina</taxon>
        <taxon>Tremellomycetes</taxon>
        <taxon>Tremellales</taxon>
        <taxon>Cryptococcaceae</taxon>
        <taxon>Kwoniella</taxon>
    </lineage>
</organism>
<reference evidence="5" key="4">
    <citation type="submission" date="2024-02" db="EMBL/GenBank/DDBJ databases">
        <title>Comparative genomics of Cryptococcus and Kwoniella reveals pathogenesis evolution and contrasting modes of karyotype evolution via chromosome fusion or intercentromeric recombination.</title>
        <authorList>
            <person name="Coelho M.A."/>
            <person name="David-Palma M."/>
            <person name="Shea T."/>
            <person name="Bowers K."/>
            <person name="McGinley-Smith S."/>
            <person name="Mohammad A.W."/>
            <person name="Gnirke A."/>
            <person name="Yurkov A.M."/>
            <person name="Nowrousian M."/>
            <person name="Sun S."/>
            <person name="Cuomo C.A."/>
            <person name="Heitman J."/>
        </authorList>
    </citation>
    <scope>NUCLEOTIDE SEQUENCE</scope>
    <source>
        <strain evidence="5">CBS 10737</strain>
    </source>
</reference>
<dbReference type="GO" id="GO:0001080">
    <property type="term" value="P:nitrogen catabolite activation of transcription from RNA polymerase II promoter"/>
    <property type="evidence" value="ECO:0007669"/>
    <property type="project" value="TreeGrafter"/>
</dbReference>
<dbReference type="AlphaFoldDB" id="A0A1B9IE25"/>
<dbReference type="GO" id="GO:0008270">
    <property type="term" value="F:zinc ion binding"/>
    <property type="evidence" value="ECO:0007669"/>
    <property type="project" value="InterPro"/>
</dbReference>
<evidence type="ECO:0000256" key="1">
    <source>
        <dbReference type="ARBA" id="ARBA00023242"/>
    </source>
</evidence>
<name>A0A1B9IE25_9TREE</name>
<reference evidence="5" key="2">
    <citation type="submission" date="2013-07" db="EMBL/GenBank/DDBJ databases">
        <authorList>
            <consortium name="The Broad Institute Genome Sequencing Platform"/>
            <person name="Cuomo C."/>
            <person name="Litvintseva A."/>
            <person name="Chen Y."/>
            <person name="Heitman J."/>
            <person name="Sun S."/>
            <person name="Springer D."/>
            <person name="Dromer F."/>
            <person name="Young S.K."/>
            <person name="Zeng Q."/>
            <person name="Gargeya S."/>
            <person name="Fitzgerald M."/>
            <person name="Abouelleil A."/>
            <person name="Alvarado L."/>
            <person name="Berlin A.M."/>
            <person name="Chapman S.B."/>
            <person name="Dewar J."/>
            <person name="Goldberg J."/>
            <person name="Griggs A."/>
            <person name="Gujja S."/>
            <person name="Hansen M."/>
            <person name="Howarth C."/>
            <person name="Imamovic A."/>
            <person name="Larimer J."/>
            <person name="McCowan C."/>
            <person name="Murphy C."/>
            <person name="Pearson M."/>
            <person name="Priest M."/>
            <person name="Roberts A."/>
            <person name="Saif S."/>
            <person name="Shea T."/>
            <person name="Sykes S."/>
            <person name="Wortman J."/>
            <person name="Nusbaum C."/>
            <person name="Birren B."/>
        </authorList>
    </citation>
    <scope>NUCLEOTIDE SEQUENCE</scope>
    <source>
        <strain evidence="5">CBS 10737</strain>
    </source>
</reference>
<feature type="domain" description="Zn(2)-C6 fungal-type" evidence="3">
    <location>
        <begin position="209"/>
        <end position="241"/>
    </location>
</feature>
<evidence type="ECO:0000313" key="5">
    <source>
        <dbReference type="EMBL" id="WWC66230.1"/>
    </source>
</evidence>
<reference evidence="4" key="3">
    <citation type="submission" date="2016-07" db="EMBL/GenBank/DDBJ databases">
        <title>Evolution of pathogenesis and genome organization in the Tremellales.</title>
        <authorList>
            <person name="Cuomo C."/>
            <person name="Litvintseva A."/>
            <person name="Heitman J."/>
            <person name="Chen Y."/>
            <person name="Sun S."/>
            <person name="Springer D."/>
            <person name="Dromer F."/>
            <person name="Young S."/>
            <person name="Zeng Q."/>
            <person name="Chapman S."/>
            <person name="Gujja S."/>
            <person name="Saif S."/>
            <person name="Birren B."/>
        </authorList>
    </citation>
    <scope>NUCLEOTIDE SEQUENCE</scope>
    <source>
        <strain evidence="4">CBS 10737</strain>
    </source>
</reference>
<dbReference type="Proteomes" id="UP000094020">
    <property type="component" value="Chromosome 1"/>
</dbReference>
<feature type="region of interest" description="Disordered" evidence="2">
    <location>
        <begin position="295"/>
        <end position="391"/>
    </location>
</feature>
<feature type="compositionally biased region" description="Pro residues" evidence="2">
    <location>
        <begin position="416"/>
        <end position="437"/>
    </location>
</feature>
<sequence length="1014" mass="114706">MSITPIKSQSASTNGSIDIPRNSLFTHSPSMNTLHSSPVTYAILPNPAHHTPHQSHLALPQQPVPARSDSFPQWHANPPPRYHYKQTSDQRPMTRATNTLPDSAYAYTKGSTDIRHDMITSERQTHQPSGTSGSQTSQKKRPREISTHHILPVDHDARDNFWDHKPLSPDQTGSFDHRTHSNSHSHSPKPTTITISVPAVLTRDKKQKACANCRKAKLKCILEHGSTECIRCKSRKEKCTFFPRSHDEEVQQRLIKDMYEATTHLAQLSKAVQHILQHLTQKNLIPPFVSDDHPDGLDTYIPPNQHMVSKDDNEHSGKLYNEADKADNKPDRKPKARKIDTSDNDEKDEFKEHRLLMNNGSPGEISRESRSFDSQSSYQPRPSLDDPVQTYSDVMIRPPPTTIYSSPLPFAAMLPSPHPQPTSIPPNRPSRSPPPLLASPDKQVHPSIGQVLNSANIGWNIGRPPIAEVSSRPLSRSRMSSPPMMSSTPDIIHQGQHRFNQTVDSTKHYMSHESTQTLPDEREQETIGSQDPRKDIVKKGLVSPQDAMTLVNYFHESLSPLMYGYTLSFHQFPYISGPAYISPLLLSVLCLISSERMSSEFENRYHSILAQEVTNLLQTSPAESWQRFEGIYTPDFGDPDGDDPLDAEFGLGPEEIVASCILATYMVQREQASVIARSAFRWARGWIRLLQSSSVPRFTIAESVGLVPPERKATNADMARIWLLCYIVDSTERLQLLLDAPPARDAISWCSVLIPPTNMDQQLPYSKDIPYHKPDILLTFHARLITILNDWRTQFKVLISASQPSDQLVEEIKDLSSNINERLGWWKSEFENLIYSPLIDHTAAISIYGPSSIIGYGQSNQHIMITFHFIRSSVNATLTKYLPLNRTQNGYRPESNSPFIEKQQADYRLRIESKKSIIESSIEFFKICHSWFSTPNMSPTYLYFVTFMGSEMVDAIEEVRKNGKLSETVMIHTIIPLLHSVGETLLRGDLNENHVSKITGKALFSYCEKLQKLR</sequence>
<proteinExistence type="predicted"/>
<gene>
    <name evidence="4" type="ORF">I206_01196</name>
    <name evidence="5" type="ORF">I206_100131</name>
</gene>
<feature type="compositionally biased region" description="Polar residues" evidence="2">
    <location>
        <begin position="1"/>
        <end position="16"/>
    </location>
</feature>
<keyword evidence="6" id="KW-1185">Reference proteome</keyword>
<evidence type="ECO:0000313" key="4">
    <source>
        <dbReference type="EMBL" id="OCF53889.1"/>
    </source>
</evidence>
<dbReference type="PANTHER" id="PTHR31668">
    <property type="entry name" value="GLUCOSE TRANSPORT TRANSCRIPTION REGULATOR RGT1-RELATED-RELATED"/>
    <property type="match status" value="1"/>
</dbReference>
<dbReference type="GO" id="GO:0000981">
    <property type="term" value="F:DNA-binding transcription factor activity, RNA polymerase II-specific"/>
    <property type="evidence" value="ECO:0007669"/>
    <property type="project" value="InterPro"/>
</dbReference>
<dbReference type="KEGG" id="kpin:30169565"/>
<dbReference type="RefSeq" id="XP_019015108.1">
    <property type="nucleotide sequence ID" value="XM_019152970.1"/>
</dbReference>
<dbReference type="InterPro" id="IPR050797">
    <property type="entry name" value="Carb_Metab_Trans_Reg"/>
</dbReference>
<dbReference type="PANTHER" id="PTHR31668:SF4">
    <property type="entry name" value="TRANSCRIPTIONAL ACTIVATOR PROTEIN DAL81"/>
    <property type="match status" value="1"/>
</dbReference>
<dbReference type="CDD" id="cd00067">
    <property type="entry name" value="GAL4"/>
    <property type="match status" value="1"/>
</dbReference>
<feature type="compositionally biased region" description="Polar residues" evidence="2">
    <location>
        <begin position="85"/>
        <end position="101"/>
    </location>
</feature>
<evidence type="ECO:0000259" key="3">
    <source>
        <dbReference type="PROSITE" id="PS50048"/>
    </source>
</evidence>
<reference evidence="4" key="1">
    <citation type="submission" date="2013-07" db="EMBL/GenBank/DDBJ databases">
        <title>The Genome Sequence of Cryptococcus pinus CBS10737.</title>
        <authorList>
            <consortium name="The Broad Institute Genome Sequencing Platform"/>
            <person name="Cuomo C."/>
            <person name="Litvintseva A."/>
            <person name="Chen Y."/>
            <person name="Heitman J."/>
            <person name="Sun S."/>
            <person name="Springer D."/>
            <person name="Dromer F."/>
            <person name="Young S.K."/>
            <person name="Zeng Q."/>
            <person name="Gargeya S."/>
            <person name="Fitzgerald M."/>
            <person name="Abouelleil A."/>
            <person name="Alvarado L."/>
            <person name="Berlin A.M."/>
            <person name="Chapman S.B."/>
            <person name="Dewar J."/>
            <person name="Goldberg J."/>
            <person name="Griggs A."/>
            <person name="Gujja S."/>
            <person name="Hansen M."/>
            <person name="Howarth C."/>
            <person name="Imamovic A."/>
            <person name="Larimer J."/>
            <person name="McCowan C."/>
            <person name="Murphy C."/>
            <person name="Pearson M."/>
            <person name="Priest M."/>
            <person name="Roberts A."/>
            <person name="Saif S."/>
            <person name="Shea T."/>
            <person name="Sykes S."/>
            <person name="Wortman J."/>
            <person name="Nusbaum C."/>
            <person name="Birren B."/>
        </authorList>
    </citation>
    <scope>NUCLEOTIDE SEQUENCE [LARGE SCALE GENOMIC DNA]</scope>
    <source>
        <strain evidence="4">CBS 10737</strain>
    </source>
</reference>
<dbReference type="InterPro" id="IPR001138">
    <property type="entry name" value="Zn2Cys6_DnaBD"/>
</dbReference>
<feature type="region of interest" description="Disordered" evidence="2">
    <location>
        <begin position="1"/>
        <end position="31"/>
    </location>
</feature>
<feature type="region of interest" description="Disordered" evidence="2">
    <location>
        <begin position="407"/>
        <end position="443"/>
    </location>
</feature>
<dbReference type="Gene3D" id="4.10.240.10">
    <property type="entry name" value="Zn(2)-C6 fungal-type DNA-binding domain"/>
    <property type="match status" value="1"/>
</dbReference>